<dbReference type="RefSeq" id="WP_227577140.1">
    <property type="nucleotide sequence ID" value="NZ_CP101987.1"/>
</dbReference>
<keyword evidence="1" id="KW-0812">Transmembrane</keyword>
<dbReference type="EMBL" id="CP101987">
    <property type="protein sequence ID" value="UUI72107.1"/>
    <property type="molecule type" value="Genomic_DNA"/>
</dbReference>
<accession>A0ABY5KNN5</accession>
<keyword evidence="1" id="KW-1133">Transmembrane helix</keyword>
<name>A0ABY5KNN5_9CELL</name>
<feature type="transmembrane region" description="Helical" evidence="1">
    <location>
        <begin position="12"/>
        <end position="30"/>
    </location>
</feature>
<sequence>MTIDVDTTEGRLILLSAGGLLFFFGLEDLLAGGESWLRTVLTVAQVVAGAAFLLAVTISVIRHPRGRKPSERRVEA</sequence>
<organism evidence="2 3">
    <name type="scientific">Cellulomonas xiejunii</name>
    <dbReference type="NCBI Taxonomy" id="2968083"/>
    <lineage>
        <taxon>Bacteria</taxon>
        <taxon>Bacillati</taxon>
        <taxon>Actinomycetota</taxon>
        <taxon>Actinomycetes</taxon>
        <taxon>Micrococcales</taxon>
        <taxon>Cellulomonadaceae</taxon>
        <taxon>Cellulomonas</taxon>
    </lineage>
</organism>
<evidence type="ECO:0000313" key="3">
    <source>
        <dbReference type="Proteomes" id="UP001316384"/>
    </source>
</evidence>
<keyword evidence="1" id="KW-0472">Membrane</keyword>
<gene>
    <name evidence="2" type="ORF">NP048_01135</name>
</gene>
<feature type="transmembrane region" description="Helical" evidence="1">
    <location>
        <begin position="36"/>
        <end position="61"/>
    </location>
</feature>
<evidence type="ECO:0000256" key="1">
    <source>
        <dbReference type="SAM" id="Phobius"/>
    </source>
</evidence>
<dbReference type="Proteomes" id="UP001316384">
    <property type="component" value="Chromosome"/>
</dbReference>
<proteinExistence type="predicted"/>
<reference evidence="2 3" key="1">
    <citation type="submission" date="2022-07" db="EMBL/GenBank/DDBJ databases">
        <title>Novel species in genus cellulomonas.</title>
        <authorList>
            <person name="Ye L."/>
        </authorList>
    </citation>
    <scope>NUCLEOTIDE SEQUENCE [LARGE SCALE GENOMIC DNA]</scope>
    <source>
        <strain evidence="3">zg-B89</strain>
    </source>
</reference>
<keyword evidence="3" id="KW-1185">Reference proteome</keyword>
<evidence type="ECO:0000313" key="2">
    <source>
        <dbReference type="EMBL" id="UUI72107.1"/>
    </source>
</evidence>
<protein>
    <submittedName>
        <fullName evidence="2">Uncharacterized protein</fullName>
    </submittedName>
</protein>